<keyword evidence="10" id="KW-0807">Transducer</keyword>
<evidence type="ECO:0000256" key="2">
    <source>
        <dbReference type="ARBA" id="ARBA00007376"/>
    </source>
</evidence>
<evidence type="ECO:0000313" key="15">
    <source>
        <dbReference type="Proteomes" id="UP000824782"/>
    </source>
</evidence>
<feature type="transmembrane region" description="Helical" evidence="13">
    <location>
        <begin position="14"/>
        <end position="40"/>
    </location>
</feature>
<feature type="transmembrane region" description="Helical" evidence="13">
    <location>
        <begin position="134"/>
        <end position="154"/>
    </location>
</feature>
<dbReference type="PANTHER" id="PTHR11394:SF47">
    <property type="entry name" value="TASTE RECEPTOR TYPE 2 MEMBER 40"/>
    <property type="match status" value="1"/>
</dbReference>
<proteinExistence type="inferred from homology"/>
<evidence type="ECO:0000256" key="6">
    <source>
        <dbReference type="ARBA" id="ARBA00022989"/>
    </source>
</evidence>
<dbReference type="PANTHER" id="PTHR11394">
    <property type="entry name" value="TASTE RECEPTOR TYPE 2"/>
    <property type="match status" value="1"/>
</dbReference>
<keyword evidence="9" id="KW-0675">Receptor</keyword>
<dbReference type="InterPro" id="IPR007960">
    <property type="entry name" value="TAS2R"/>
</dbReference>
<feature type="transmembrane region" description="Helical" evidence="13">
    <location>
        <begin position="193"/>
        <end position="212"/>
    </location>
</feature>
<dbReference type="SUPFAM" id="SSF81321">
    <property type="entry name" value="Family A G protein-coupled receptor-like"/>
    <property type="match status" value="1"/>
</dbReference>
<evidence type="ECO:0000256" key="4">
    <source>
        <dbReference type="ARBA" id="ARBA00022606"/>
    </source>
</evidence>
<evidence type="ECO:0000256" key="9">
    <source>
        <dbReference type="ARBA" id="ARBA00023170"/>
    </source>
</evidence>
<organism evidence="14 15">
    <name type="scientific">Engystomops pustulosus</name>
    <name type="common">Tungara frog</name>
    <name type="synonym">Physalaemus pustulosus</name>
    <dbReference type="NCBI Taxonomy" id="76066"/>
    <lineage>
        <taxon>Eukaryota</taxon>
        <taxon>Metazoa</taxon>
        <taxon>Chordata</taxon>
        <taxon>Craniata</taxon>
        <taxon>Vertebrata</taxon>
        <taxon>Euteleostomi</taxon>
        <taxon>Amphibia</taxon>
        <taxon>Batrachia</taxon>
        <taxon>Anura</taxon>
        <taxon>Neobatrachia</taxon>
        <taxon>Hyloidea</taxon>
        <taxon>Leptodactylidae</taxon>
        <taxon>Leiuperinae</taxon>
        <taxon>Engystomops</taxon>
    </lineage>
</organism>
<keyword evidence="5 13" id="KW-0812">Transmembrane</keyword>
<evidence type="ECO:0000256" key="8">
    <source>
        <dbReference type="ARBA" id="ARBA00023136"/>
    </source>
</evidence>
<dbReference type="Pfam" id="PF05296">
    <property type="entry name" value="TAS2R"/>
    <property type="match status" value="1"/>
</dbReference>
<evidence type="ECO:0000256" key="1">
    <source>
        <dbReference type="ARBA" id="ARBA00004141"/>
    </source>
</evidence>
<comment type="similarity">
    <text evidence="2 12">Belongs to the G-protein coupled receptor T2R family.</text>
</comment>
<feature type="non-terminal residue" evidence="14">
    <location>
        <position position="219"/>
    </location>
</feature>
<feature type="transmembrane region" description="Helical" evidence="13">
    <location>
        <begin position="87"/>
        <end position="113"/>
    </location>
</feature>
<keyword evidence="15" id="KW-1185">Reference proteome</keyword>
<sequence>MARSTEDEYDVQCLAAAVLTFTTGLITQLFIVMVNIMDWVKGRPKTPVDQILTSLGISRIFLHSLSFIDTMCVIFLRGLMMTSNLQIFFYLSVNSLNLSDIWLGTLFSVIFCMKICNFQNTFFLALKTLISRRVVHLIIALVIMSTCFISLFLVTDHIITSYFLSQNFTGNETYVPELRHIYIFLTLGNSMPFLIYCSSSILLIASLCRHLYRMKSNSN</sequence>
<dbReference type="EMBL" id="WNYA01000451">
    <property type="protein sequence ID" value="KAG8548271.1"/>
    <property type="molecule type" value="Genomic_DNA"/>
</dbReference>
<evidence type="ECO:0000256" key="13">
    <source>
        <dbReference type="SAM" id="Phobius"/>
    </source>
</evidence>
<dbReference type="GO" id="GO:0016020">
    <property type="term" value="C:membrane"/>
    <property type="evidence" value="ECO:0007669"/>
    <property type="project" value="UniProtKB-SubCell"/>
</dbReference>
<dbReference type="GO" id="GO:0033038">
    <property type="term" value="F:bitter taste receptor activity"/>
    <property type="evidence" value="ECO:0007669"/>
    <property type="project" value="InterPro"/>
</dbReference>
<comment type="caution">
    <text evidence="14">The sequence shown here is derived from an EMBL/GenBank/DDBJ whole genome shotgun (WGS) entry which is preliminary data.</text>
</comment>
<dbReference type="AlphaFoldDB" id="A0AAV6ZNT8"/>
<evidence type="ECO:0000256" key="5">
    <source>
        <dbReference type="ARBA" id="ARBA00022692"/>
    </source>
</evidence>
<keyword evidence="8 13" id="KW-0472">Membrane</keyword>
<gene>
    <name evidence="14" type="ORF">GDO81_025885</name>
</gene>
<evidence type="ECO:0000256" key="10">
    <source>
        <dbReference type="ARBA" id="ARBA00023224"/>
    </source>
</evidence>
<protein>
    <recommendedName>
        <fullName evidence="11">Taste receptor type 2 member 40</fullName>
    </recommendedName>
</protein>
<comment type="subcellular location">
    <subcellularLocation>
        <location evidence="1">Membrane</location>
        <topology evidence="1">Multi-pass membrane protein</topology>
    </subcellularLocation>
</comment>
<evidence type="ECO:0000256" key="7">
    <source>
        <dbReference type="ARBA" id="ARBA00023040"/>
    </source>
</evidence>
<reference evidence="14" key="1">
    <citation type="thesis" date="2020" institute="ProQuest LLC" country="789 East Eisenhower Parkway, Ann Arbor, MI, USA">
        <title>Comparative Genomics and Chromosome Evolution.</title>
        <authorList>
            <person name="Mudd A.B."/>
        </authorList>
    </citation>
    <scope>NUCLEOTIDE SEQUENCE</scope>
    <source>
        <strain evidence="14">237g6f4</strain>
        <tissue evidence="14">Blood</tissue>
    </source>
</reference>
<feature type="transmembrane region" description="Helical" evidence="13">
    <location>
        <begin position="60"/>
        <end position="81"/>
    </location>
</feature>
<evidence type="ECO:0000256" key="11">
    <source>
        <dbReference type="ARBA" id="ARBA00044110"/>
    </source>
</evidence>
<evidence type="ECO:0000256" key="3">
    <source>
        <dbReference type="ARBA" id="ARBA00022480"/>
    </source>
</evidence>
<dbReference type="Proteomes" id="UP000824782">
    <property type="component" value="Unassembled WGS sequence"/>
</dbReference>
<name>A0AAV6ZNT8_ENGPU</name>
<dbReference type="GO" id="GO:0004930">
    <property type="term" value="F:G protein-coupled receptor activity"/>
    <property type="evidence" value="ECO:0007669"/>
    <property type="project" value="UniProtKB-KW"/>
</dbReference>
<keyword evidence="7" id="KW-0297">G-protein coupled receptor</keyword>
<keyword evidence="3" id="KW-0919">Taste</keyword>
<keyword evidence="4" id="KW-0716">Sensory transduction</keyword>
<evidence type="ECO:0000256" key="12">
    <source>
        <dbReference type="RuleBase" id="RU004423"/>
    </source>
</evidence>
<keyword evidence="6 13" id="KW-1133">Transmembrane helix</keyword>
<accession>A0AAV6ZNT8</accession>
<evidence type="ECO:0000313" key="14">
    <source>
        <dbReference type="EMBL" id="KAG8548271.1"/>
    </source>
</evidence>